<gene>
    <name evidence="2" type="ORF">CC77DRAFT_1014677</name>
</gene>
<dbReference type="GeneID" id="29109506"/>
<evidence type="ECO:0000256" key="1">
    <source>
        <dbReference type="SAM" id="Phobius"/>
    </source>
</evidence>
<dbReference type="AlphaFoldDB" id="A0A177D1V0"/>
<evidence type="ECO:0000313" key="2">
    <source>
        <dbReference type="EMBL" id="OAG13633.1"/>
    </source>
</evidence>
<feature type="transmembrane region" description="Helical" evidence="1">
    <location>
        <begin position="27"/>
        <end position="47"/>
    </location>
</feature>
<name>A0A177D1V0_ALTAL</name>
<proteinExistence type="predicted"/>
<dbReference type="KEGG" id="aalt:CC77DRAFT_1014677"/>
<sequence>MPGQSSGDSGSPQGSQLPELDRDCLSLTYVDVVILAFIGIVAAFGAAMPTSPAFSTTVDIANTNMNRDVNPNPDTFWQVRVQTFTEDLCHGAYTFLWLDPDVCINFNADVESLRVVGHDGPVKYNSLNVYTSLGCQTGPTVQPVLSHKCYQKGGYPSIKLRT</sequence>
<accession>A0A177D1V0</accession>
<keyword evidence="1" id="KW-0812">Transmembrane</keyword>
<evidence type="ECO:0000313" key="3">
    <source>
        <dbReference type="Proteomes" id="UP000077248"/>
    </source>
</evidence>
<dbReference type="VEuPathDB" id="FungiDB:CC77DRAFT_1014677"/>
<dbReference type="Proteomes" id="UP000077248">
    <property type="component" value="Unassembled WGS sequence"/>
</dbReference>
<reference evidence="2 3" key="1">
    <citation type="submission" date="2016-05" db="EMBL/GenBank/DDBJ databases">
        <title>Comparative analysis of secretome profiles of manganese(II)-oxidizing ascomycete fungi.</title>
        <authorList>
            <consortium name="DOE Joint Genome Institute"/>
            <person name="Zeiner C.A."/>
            <person name="Purvine S.O."/>
            <person name="Zink E.M."/>
            <person name="Wu S."/>
            <person name="Pasa-Tolic L."/>
            <person name="Chaput D.L."/>
            <person name="Haridas S."/>
            <person name="Grigoriev I.V."/>
            <person name="Santelli C.M."/>
            <person name="Hansel C.M."/>
        </authorList>
    </citation>
    <scope>NUCLEOTIDE SEQUENCE [LARGE SCALE GENOMIC DNA]</scope>
    <source>
        <strain evidence="2 3">SRC1lrK2f</strain>
    </source>
</reference>
<protein>
    <submittedName>
        <fullName evidence="2">Uncharacterized protein</fullName>
    </submittedName>
</protein>
<keyword evidence="1" id="KW-1133">Transmembrane helix</keyword>
<dbReference type="RefSeq" id="XP_018379054.1">
    <property type="nucleotide sequence ID" value="XM_018523912.1"/>
</dbReference>
<keyword evidence="1" id="KW-0472">Membrane</keyword>
<keyword evidence="3" id="KW-1185">Reference proteome</keyword>
<dbReference type="EMBL" id="KV441508">
    <property type="protein sequence ID" value="OAG13633.1"/>
    <property type="molecule type" value="Genomic_DNA"/>
</dbReference>
<organism evidence="2 3">
    <name type="scientific">Alternaria alternata</name>
    <name type="common">Alternaria rot fungus</name>
    <name type="synonym">Torula alternata</name>
    <dbReference type="NCBI Taxonomy" id="5599"/>
    <lineage>
        <taxon>Eukaryota</taxon>
        <taxon>Fungi</taxon>
        <taxon>Dikarya</taxon>
        <taxon>Ascomycota</taxon>
        <taxon>Pezizomycotina</taxon>
        <taxon>Dothideomycetes</taxon>
        <taxon>Pleosporomycetidae</taxon>
        <taxon>Pleosporales</taxon>
        <taxon>Pleosporineae</taxon>
        <taxon>Pleosporaceae</taxon>
        <taxon>Alternaria</taxon>
        <taxon>Alternaria sect. Alternaria</taxon>
        <taxon>Alternaria alternata complex</taxon>
    </lineage>
</organism>